<feature type="transmembrane region" description="Helical" evidence="10">
    <location>
        <begin position="141"/>
        <end position="164"/>
    </location>
</feature>
<keyword evidence="4" id="KW-1003">Cell membrane</keyword>
<evidence type="ECO:0000259" key="11">
    <source>
        <dbReference type="PROSITE" id="PS50850"/>
    </source>
</evidence>
<name>A0A1V4SST3_9CLOT</name>
<feature type="transmembrane region" description="Helical" evidence="10">
    <location>
        <begin position="291"/>
        <end position="312"/>
    </location>
</feature>
<feature type="transmembrane region" description="Helical" evidence="10">
    <location>
        <begin position="324"/>
        <end position="346"/>
    </location>
</feature>
<dbReference type="PANTHER" id="PTHR48020">
    <property type="entry name" value="PROTON MYO-INOSITOL COTRANSPORTER"/>
    <property type="match status" value="1"/>
</dbReference>
<keyword evidence="3 9" id="KW-0813">Transport</keyword>
<dbReference type="PROSITE" id="PS00217">
    <property type="entry name" value="SUGAR_TRANSPORT_2"/>
    <property type="match status" value="1"/>
</dbReference>
<evidence type="ECO:0000256" key="8">
    <source>
        <dbReference type="ARBA" id="ARBA00023136"/>
    </source>
</evidence>
<dbReference type="PROSITE" id="PS50850">
    <property type="entry name" value="MFS"/>
    <property type="match status" value="1"/>
</dbReference>
<evidence type="ECO:0000256" key="3">
    <source>
        <dbReference type="ARBA" id="ARBA00022448"/>
    </source>
</evidence>
<comment type="subcellular location">
    <subcellularLocation>
        <location evidence="1">Cell membrane</location>
        <topology evidence="1">Multi-pass membrane protein</topology>
    </subcellularLocation>
</comment>
<dbReference type="SUPFAM" id="SSF103473">
    <property type="entry name" value="MFS general substrate transporter"/>
    <property type="match status" value="1"/>
</dbReference>
<dbReference type="InterPro" id="IPR020846">
    <property type="entry name" value="MFS_dom"/>
</dbReference>
<dbReference type="PANTHER" id="PTHR48020:SF12">
    <property type="entry name" value="PROTON MYO-INOSITOL COTRANSPORTER"/>
    <property type="match status" value="1"/>
</dbReference>
<evidence type="ECO:0000256" key="9">
    <source>
        <dbReference type="RuleBase" id="RU003346"/>
    </source>
</evidence>
<gene>
    <name evidence="12" type="primary">csbC</name>
    <name evidence="12" type="ORF">CLTHE_24710</name>
</gene>
<dbReference type="InterPro" id="IPR050814">
    <property type="entry name" value="Myo-inositol_Transporter"/>
</dbReference>
<keyword evidence="5" id="KW-0762">Sugar transport</keyword>
<feature type="transmembrane region" description="Helical" evidence="10">
    <location>
        <begin position="176"/>
        <end position="195"/>
    </location>
</feature>
<comment type="caution">
    <text evidence="12">The sequence shown here is derived from an EMBL/GenBank/DDBJ whole genome shotgun (WGS) entry which is preliminary data.</text>
</comment>
<dbReference type="InterPro" id="IPR005829">
    <property type="entry name" value="Sugar_transporter_CS"/>
</dbReference>
<dbReference type="FunFam" id="1.20.1250.20:FF:000218">
    <property type="entry name" value="facilitated trehalose transporter Tret1"/>
    <property type="match status" value="1"/>
</dbReference>
<feature type="transmembrane region" description="Helical" evidence="10">
    <location>
        <begin position="107"/>
        <end position="129"/>
    </location>
</feature>
<accession>A0A1V4SST3</accession>
<dbReference type="InterPro" id="IPR036259">
    <property type="entry name" value="MFS_trans_sf"/>
</dbReference>
<evidence type="ECO:0000313" key="13">
    <source>
        <dbReference type="Proteomes" id="UP000191448"/>
    </source>
</evidence>
<dbReference type="GO" id="GO:0005886">
    <property type="term" value="C:plasma membrane"/>
    <property type="evidence" value="ECO:0007669"/>
    <property type="project" value="UniProtKB-SubCell"/>
</dbReference>
<evidence type="ECO:0000256" key="1">
    <source>
        <dbReference type="ARBA" id="ARBA00004651"/>
    </source>
</evidence>
<dbReference type="Pfam" id="PF00083">
    <property type="entry name" value="Sugar_tr"/>
    <property type="match status" value="1"/>
</dbReference>
<proteinExistence type="inferred from homology"/>
<reference evidence="12 13" key="1">
    <citation type="submission" date="2016-02" db="EMBL/GenBank/DDBJ databases">
        <title>Genome sequence of Clostridium thermobutyricum DSM 4928.</title>
        <authorList>
            <person name="Poehlein A."/>
            <person name="Daniel R."/>
        </authorList>
    </citation>
    <scope>NUCLEOTIDE SEQUENCE [LARGE SCALE GENOMIC DNA]</scope>
    <source>
        <strain evidence="12 13">DSM 4928</strain>
    </source>
</reference>
<evidence type="ECO:0000256" key="10">
    <source>
        <dbReference type="SAM" id="Phobius"/>
    </source>
</evidence>
<keyword evidence="8 10" id="KW-0472">Membrane</keyword>
<dbReference type="InterPro" id="IPR005828">
    <property type="entry name" value="MFS_sugar_transport-like"/>
</dbReference>
<sequence length="469" mass="50908">MSKQQNKNTHSLNSNVIFVIGALGGLLFGFDTGIISGASPLIEKALHLTISEISFVTSAVLIGSCVGALTIGGLSDKYGRKLLLFISSILFIIGALMSAFAPNFVVIVIARIILGLAVGSASALTPAYLAELAPKERRGSLETLFQLMITAGILLAYMANIGFLHHNIAGWADWRWMLATAFIPALALFIGSIILPESPRFLIRVGRVEESHKVLTQLRPEYTSEQIEGELRDIQNADSEVHKGGVKELFTIARPALVAAIGIMLFQQLVGINSVIYYLPQVFIEGFHFSASSAIWISVGIGVVNFLSTIVATIIMDKFPRKKLLIWGAFVMGVSLAILSVINYTINIETAATYTIILIAIYIFGFAVSWGPIAWVLIGEIFPLSVRGVGSSFGSAANWLGNFIVTQFFLIILALFHNNVGGPFGIFAIFSFLAIPFVMRFVPETHGKSLEQIQDELLEGSKTKHKDAN</sequence>
<evidence type="ECO:0000256" key="7">
    <source>
        <dbReference type="ARBA" id="ARBA00022989"/>
    </source>
</evidence>
<dbReference type="GO" id="GO:0022857">
    <property type="term" value="F:transmembrane transporter activity"/>
    <property type="evidence" value="ECO:0007669"/>
    <property type="project" value="InterPro"/>
</dbReference>
<feature type="transmembrane region" description="Helical" evidence="10">
    <location>
        <begin position="399"/>
        <end position="417"/>
    </location>
</feature>
<dbReference type="Proteomes" id="UP000191448">
    <property type="component" value="Unassembled WGS sequence"/>
</dbReference>
<protein>
    <submittedName>
        <fullName evidence="12">Putative metabolite transport protein CsbC</fullName>
    </submittedName>
</protein>
<dbReference type="Gene3D" id="1.20.1250.20">
    <property type="entry name" value="MFS general substrate transporter like domains"/>
    <property type="match status" value="1"/>
</dbReference>
<evidence type="ECO:0000256" key="2">
    <source>
        <dbReference type="ARBA" id="ARBA00010992"/>
    </source>
</evidence>
<keyword evidence="7 10" id="KW-1133">Transmembrane helix</keyword>
<evidence type="ECO:0000313" key="12">
    <source>
        <dbReference type="EMBL" id="OPX46853.1"/>
    </source>
</evidence>
<dbReference type="InterPro" id="IPR003663">
    <property type="entry name" value="Sugar/inositol_transpt"/>
</dbReference>
<evidence type="ECO:0000256" key="4">
    <source>
        <dbReference type="ARBA" id="ARBA00022475"/>
    </source>
</evidence>
<dbReference type="PROSITE" id="PS00216">
    <property type="entry name" value="SUGAR_TRANSPORT_1"/>
    <property type="match status" value="1"/>
</dbReference>
<comment type="similarity">
    <text evidence="2 9">Belongs to the major facilitator superfamily. Sugar transporter (TC 2.A.1.1) family.</text>
</comment>
<dbReference type="AlphaFoldDB" id="A0A1V4SST3"/>
<dbReference type="NCBIfam" id="TIGR00879">
    <property type="entry name" value="SP"/>
    <property type="match status" value="1"/>
</dbReference>
<feature type="transmembrane region" description="Helical" evidence="10">
    <location>
        <begin position="423"/>
        <end position="442"/>
    </location>
</feature>
<evidence type="ECO:0000256" key="5">
    <source>
        <dbReference type="ARBA" id="ARBA00022597"/>
    </source>
</evidence>
<evidence type="ECO:0000256" key="6">
    <source>
        <dbReference type="ARBA" id="ARBA00022692"/>
    </source>
</evidence>
<dbReference type="PRINTS" id="PR00171">
    <property type="entry name" value="SUGRTRNSPORT"/>
</dbReference>
<organism evidence="12 13">
    <name type="scientific">Clostridium thermobutyricum DSM 4928</name>
    <dbReference type="NCBI Taxonomy" id="1121339"/>
    <lineage>
        <taxon>Bacteria</taxon>
        <taxon>Bacillati</taxon>
        <taxon>Bacillota</taxon>
        <taxon>Clostridia</taxon>
        <taxon>Eubacteriales</taxon>
        <taxon>Clostridiaceae</taxon>
        <taxon>Clostridium</taxon>
    </lineage>
</organism>
<feature type="domain" description="Major facilitator superfamily (MFS) profile" evidence="11">
    <location>
        <begin position="17"/>
        <end position="446"/>
    </location>
</feature>
<feature type="transmembrane region" description="Helical" evidence="10">
    <location>
        <begin position="55"/>
        <end position="75"/>
    </location>
</feature>
<feature type="transmembrane region" description="Helical" evidence="10">
    <location>
        <begin position="12"/>
        <end position="35"/>
    </location>
</feature>
<feature type="transmembrane region" description="Helical" evidence="10">
    <location>
        <begin position="352"/>
        <end position="378"/>
    </location>
</feature>
<feature type="transmembrane region" description="Helical" evidence="10">
    <location>
        <begin position="256"/>
        <end position="279"/>
    </location>
</feature>
<keyword evidence="6 10" id="KW-0812">Transmembrane</keyword>
<dbReference type="EMBL" id="LTAY01000067">
    <property type="protein sequence ID" value="OPX46853.1"/>
    <property type="molecule type" value="Genomic_DNA"/>
</dbReference>
<feature type="transmembrane region" description="Helical" evidence="10">
    <location>
        <begin position="82"/>
        <end position="101"/>
    </location>
</feature>